<dbReference type="RefSeq" id="WP_330086445.1">
    <property type="nucleotide sequence ID" value="NZ_JAUGZK010000002.1"/>
</dbReference>
<gene>
    <name evidence="1" type="ORF">QWF21_02395</name>
</gene>
<evidence type="ECO:0000313" key="2">
    <source>
        <dbReference type="Proteomes" id="UP001339167"/>
    </source>
</evidence>
<protein>
    <submittedName>
        <fullName evidence="1">Uncharacterized protein</fullName>
    </submittedName>
</protein>
<evidence type="ECO:0000313" key="1">
    <source>
        <dbReference type="EMBL" id="MEE2023080.1"/>
    </source>
</evidence>
<dbReference type="Proteomes" id="UP001339167">
    <property type="component" value="Unassembled WGS sequence"/>
</dbReference>
<comment type="caution">
    <text evidence="1">The sequence shown here is derived from an EMBL/GenBank/DDBJ whole genome shotgun (WGS) entry which is preliminary data.</text>
</comment>
<keyword evidence="2" id="KW-1185">Reference proteome</keyword>
<name>A0ABU7JD41_9GAMM</name>
<proteinExistence type="predicted"/>
<sequence>MKWCRLEQQLQIGLTQDELNACLIADYTRQGCRLAGQLASSSNRLLQEWVLKRSLFLLAQLTAALANGVCRQQAADQLYLPLLALQRLYQAEPDAYRKICRLRADLNQRLYTVAQSPNKGALK</sequence>
<reference evidence="1 2" key="1">
    <citation type="submission" date="2023-06" db="EMBL/GenBank/DDBJ databases">
        <title>Alkalimonas sp., MEB004 an alkaliphilic bacterium isolated from Lonar Lake, India.</title>
        <authorList>
            <person name="Joshi A."/>
            <person name="Thite S."/>
        </authorList>
    </citation>
    <scope>NUCLEOTIDE SEQUENCE [LARGE SCALE GENOMIC DNA]</scope>
    <source>
        <strain evidence="1 2">MEB004</strain>
    </source>
</reference>
<organism evidence="1 2">
    <name type="scientific">Alkalimonas mucilaginosa</name>
    <dbReference type="NCBI Taxonomy" id="3057676"/>
    <lineage>
        <taxon>Bacteria</taxon>
        <taxon>Pseudomonadati</taxon>
        <taxon>Pseudomonadota</taxon>
        <taxon>Gammaproteobacteria</taxon>
        <taxon>Alkalimonas</taxon>
    </lineage>
</organism>
<accession>A0ABU7JD41</accession>
<dbReference type="EMBL" id="JAUGZK010000002">
    <property type="protein sequence ID" value="MEE2023080.1"/>
    <property type="molecule type" value="Genomic_DNA"/>
</dbReference>